<reference evidence="8" key="2">
    <citation type="submission" date="2020-09" db="EMBL/GenBank/DDBJ databases">
        <authorList>
            <person name="Sun Q."/>
            <person name="Ohkuma M."/>
        </authorList>
    </citation>
    <scope>NUCLEOTIDE SEQUENCE</scope>
    <source>
        <strain evidence="8">JCM 18487</strain>
    </source>
</reference>
<keyword evidence="9" id="KW-1185">Reference proteome</keyword>
<comment type="cofactor">
    <cofactor evidence="1">
        <name>a divalent metal cation</name>
        <dbReference type="ChEBI" id="CHEBI:60240"/>
    </cofactor>
</comment>
<evidence type="ECO:0000256" key="2">
    <source>
        <dbReference type="ARBA" id="ARBA00022722"/>
    </source>
</evidence>
<keyword evidence="4" id="KW-0378">Hydrolase</keyword>
<comment type="caution">
    <text evidence="8">The sequence shown here is derived from an EMBL/GenBank/DDBJ whole genome shotgun (WGS) entry which is preliminary data.</text>
</comment>
<evidence type="ECO:0000259" key="6">
    <source>
        <dbReference type="Pfam" id="PF03755"/>
    </source>
</evidence>
<evidence type="ECO:0008006" key="10">
    <source>
        <dbReference type="Google" id="ProtNLM"/>
    </source>
</evidence>
<proteinExistence type="inferred from homology"/>
<keyword evidence="2" id="KW-0540">Nuclease</keyword>
<dbReference type="GO" id="GO:0004521">
    <property type="term" value="F:RNA endonuclease activity"/>
    <property type="evidence" value="ECO:0007669"/>
    <property type="project" value="InterPro"/>
</dbReference>
<gene>
    <name evidence="8" type="ORF">GCM10010885_03870</name>
</gene>
<evidence type="ECO:0000256" key="5">
    <source>
        <dbReference type="ARBA" id="ARBA00035648"/>
    </source>
</evidence>
<sequence>MACCSMTGYGQAVAEGAGMRVSAEVRTVNHRFLEVAVRLPREWISLEEDVRKLVQARMARGRVDVYIAVEPADAEGRARVDWDLLASLCRLEAKAVSRLASSGMAPEGVRAWLQYPGVLQVAARTVPPDEVRGALLHAVAAAADKAVQARAREGERLCADLRAKAAALAETVQALRAAADGVPERLRQRLRERLAAAGLDVDEARLWQEVVLYADRGAIDEEVVRLQSHLAELAAALAGDGPVGRRLDFIVQEMQRELNTIGAKSTDAAISRLVVDGKVIVEQMREQAQNLE</sequence>
<dbReference type="Pfam" id="PF03755">
    <property type="entry name" value="YicC-like_N"/>
    <property type="match status" value="1"/>
</dbReference>
<dbReference type="InterPro" id="IPR013551">
    <property type="entry name" value="YicC-like_C"/>
</dbReference>
<comment type="similarity">
    <text evidence="5">Belongs to the YicC/YloC family.</text>
</comment>
<dbReference type="RefSeq" id="WP_188880822.1">
    <property type="nucleotide sequence ID" value="NZ_BMOY01000003.1"/>
</dbReference>
<organism evidence="8 9">
    <name type="scientific">Alicyclobacillus cellulosilyticus</name>
    <dbReference type="NCBI Taxonomy" id="1003997"/>
    <lineage>
        <taxon>Bacteria</taxon>
        <taxon>Bacillati</taxon>
        <taxon>Bacillota</taxon>
        <taxon>Bacilli</taxon>
        <taxon>Bacillales</taxon>
        <taxon>Alicyclobacillaceae</taxon>
        <taxon>Alicyclobacillus</taxon>
    </lineage>
</organism>
<evidence type="ECO:0000313" key="9">
    <source>
        <dbReference type="Proteomes" id="UP000637695"/>
    </source>
</evidence>
<dbReference type="InterPro" id="IPR005229">
    <property type="entry name" value="YicC/YloC-like"/>
</dbReference>
<reference evidence="8" key="1">
    <citation type="journal article" date="2014" name="Int. J. Syst. Evol. Microbiol.">
        <title>Complete genome sequence of Corynebacterium casei LMG S-19264T (=DSM 44701T), isolated from a smear-ripened cheese.</title>
        <authorList>
            <consortium name="US DOE Joint Genome Institute (JGI-PGF)"/>
            <person name="Walter F."/>
            <person name="Albersmeier A."/>
            <person name="Kalinowski J."/>
            <person name="Ruckert C."/>
        </authorList>
    </citation>
    <scope>NUCLEOTIDE SEQUENCE</scope>
    <source>
        <strain evidence="8">JCM 18487</strain>
    </source>
</reference>
<dbReference type="PANTHER" id="PTHR30636:SF3">
    <property type="entry name" value="UPF0701 PROTEIN YICC"/>
    <property type="match status" value="1"/>
</dbReference>
<dbReference type="GO" id="GO:0016787">
    <property type="term" value="F:hydrolase activity"/>
    <property type="evidence" value="ECO:0007669"/>
    <property type="project" value="UniProtKB-KW"/>
</dbReference>
<dbReference type="PANTHER" id="PTHR30636">
    <property type="entry name" value="UPF0701 PROTEIN YICC"/>
    <property type="match status" value="1"/>
</dbReference>
<name>A0A917NF90_9BACL</name>
<evidence type="ECO:0000256" key="4">
    <source>
        <dbReference type="ARBA" id="ARBA00022801"/>
    </source>
</evidence>
<protein>
    <recommendedName>
        <fullName evidence="10">YicC family protein</fullName>
    </recommendedName>
</protein>
<dbReference type="InterPro" id="IPR013527">
    <property type="entry name" value="YicC-like_N"/>
</dbReference>
<dbReference type="Proteomes" id="UP000637695">
    <property type="component" value="Unassembled WGS sequence"/>
</dbReference>
<evidence type="ECO:0000313" key="8">
    <source>
        <dbReference type="EMBL" id="GGI97441.1"/>
    </source>
</evidence>
<accession>A0A917NF90</accession>
<evidence type="ECO:0000259" key="7">
    <source>
        <dbReference type="Pfam" id="PF08340"/>
    </source>
</evidence>
<keyword evidence="3" id="KW-0255">Endonuclease</keyword>
<evidence type="ECO:0000256" key="1">
    <source>
        <dbReference type="ARBA" id="ARBA00001968"/>
    </source>
</evidence>
<feature type="domain" description="Endoribonuclease YicC-like C-terminal" evidence="7">
    <location>
        <begin position="178"/>
        <end position="292"/>
    </location>
</feature>
<dbReference type="NCBIfam" id="TIGR00255">
    <property type="entry name" value="YicC/YloC family endoribonuclease"/>
    <property type="match status" value="1"/>
</dbReference>
<feature type="domain" description="Endoribonuclease YicC-like N-terminal" evidence="6">
    <location>
        <begin position="5"/>
        <end position="157"/>
    </location>
</feature>
<dbReference type="AlphaFoldDB" id="A0A917NF90"/>
<dbReference type="Pfam" id="PF08340">
    <property type="entry name" value="YicC-like_C"/>
    <property type="match status" value="1"/>
</dbReference>
<dbReference type="EMBL" id="BMOY01000003">
    <property type="protein sequence ID" value="GGI97441.1"/>
    <property type="molecule type" value="Genomic_DNA"/>
</dbReference>
<evidence type="ECO:0000256" key="3">
    <source>
        <dbReference type="ARBA" id="ARBA00022759"/>
    </source>
</evidence>